<dbReference type="InterPro" id="IPR005861">
    <property type="entry name" value="HisP_aminotrans"/>
</dbReference>
<keyword evidence="5 9" id="KW-0032">Aminotransferase</keyword>
<accession>A0ABP7MC15</accession>
<keyword evidence="12" id="KW-1185">Reference proteome</keyword>
<evidence type="ECO:0000256" key="7">
    <source>
        <dbReference type="ARBA" id="ARBA00022898"/>
    </source>
</evidence>
<evidence type="ECO:0000256" key="4">
    <source>
        <dbReference type="ARBA" id="ARBA00011738"/>
    </source>
</evidence>
<name>A0ABP7MC15_9GAMM</name>
<keyword evidence="9" id="KW-0368">Histidine biosynthesis</keyword>
<comment type="subunit">
    <text evidence="4 9">Homodimer.</text>
</comment>
<dbReference type="PROSITE" id="PS00599">
    <property type="entry name" value="AA_TRANSFER_CLASS_2"/>
    <property type="match status" value="1"/>
</dbReference>
<proteinExistence type="inferred from homology"/>
<dbReference type="InterPro" id="IPR001917">
    <property type="entry name" value="Aminotrans_II_pyridoxalP_BS"/>
</dbReference>
<dbReference type="EMBL" id="BAAAZU010000004">
    <property type="protein sequence ID" value="GAA3919383.1"/>
    <property type="molecule type" value="Genomic_DNA"/>
</dbReference>
<protein>
    <recommendedName>
        <fullName evidence="9">Histidinol-phosphate aminotransferase</fullName>
        <ecNumber evidence="9">2.6.1.9</ecNumber>
    </recommendedName>
    <alternativeName>
        <fullName evidence="9">Imidazole acetol-phosphate transaminase</fullName>
    </alternativeName>
</protein>
<evidence type="ECO:0000256" key="1">
    <source>
        <dbReference type="ARBA" id="ARBA00001933"/>
    </source>
</evidence>
<comment type="similarity">
    <text evidence="3 9">Belongs to the class-II pyridoxal-phosphate-dependent aminotransferase family. Histidinol-phosphate aminotransferase subfamily.</text>
</comment>
<dbReference type="InterPro" id="IPR015422">
    <property type="entry name" value="PyrdxlP-dep_Trfase_small"/>
</dbReference>
<dbReference type="Proteomes" id="UP001501727">
    <property type="component" value="Unassembled WGS sequence"/>
</dbReference>
<evidence type="ECO:0000313" key="11">
    <source>
        <dbReference type="EMBL" id="GAA3919383.1"/>
    </source>
</evidence>
<evidence type="ECO:0000313" key="12">
    <source>
        <dbReference type="Proteomes" id="UP001501727"/>
    </source>
</evidence>
<reference evidence="12" key="1">
    <citation type="journal article" date="2019" name="Int. J. Syst. Evol. Microbiol.">
        <title>The Global Catalogue of Microorganisms (GCM) 10K type strain sequencing project: providing services to taxonomists for standard genome sequencing and annotation.</title>
        <authorList>
            <consortium name="The Broad Institute Genomics Platform"/>
            <consortium name="The Broad Institute Genome Sequencing Center for Infectious Disease"/>
            <person name="Wu L."/>
            <person name="Ma J."/>
        </authorList>
    </citation>
    <scope>NUCLEOTIDE SEQUENCE [LARGE SCALE GENOMIC DNA]</scope>
    <source>
        <strain evidence="12">JCM 16916</strain>
    </source>
</reference>
<keyword evidence="7 9" id="KW-0663">Pyridoxal phosphate</keyword>
<keyword evidence="6 9" id="KW-0808">Transferase</keyword>
<dbReference type="InterPro" id="IPR015421">
    <property type="entry name" value="PyrdxlP-dep_Trfase_major"/>
</dbReference>
<feature type="modified residue" description="N6-(pyridoxal phosphate)lysine" evidence="9">
    <location>
        <position position="245"/>
    </location>
</feature>
<dbReference type="InterPro" id="IPR050106">
    <property type="entry name" value="HistidinolP_aminotransfase"/>
</dbReference>
<sequence>MGNREPGMGTKGDQWAEELAVPAVRALRAYDPGHDLVALRRRAAGTGLVELGSNENPWGPSPRALDAAAAVLGELHRYPDPLGGNLKRALAAEHGIDASQVVLGNGSHELLMQLAQAFAGPGVDVVASQFGFAVYAIAARAVGAHLRVAPALPLDDAMPRGHDLDAIAGAITPATRLVYLANPNNPTGTWFARDAFAAFMARVPDHAIVVLDEAYAEIAAAPDFGSALPLLGAHRNLVITRTFSKAYALAGLRVGYAIAHSALAAVLERLRESFNVNAVALAAAEAALGDRGWLRDTLAANTREREALAAALRERGWPVSPSQTNFLLVEFGARTARIEQALLERNVVLRPMAGYGLPECLRISVGGPGENRRLLAALDELATTGDFSATDQRG</sequence>
<keyword evidence="9" id="KW-0028">Amino-acid biosynthesis</keyword>
<comment type="catalytic activity">
    <reaction evidence="8 9">
        <text>L-histidinol phosphate + 2-oxoglutarate = 3-(imidazol-4-yl)-2-oxopropyl phosphate + L-glutamate</text>
        <dbReference type="Rhea" id="RHEA:23744"/>
        <dbReference type="ChEBI" id="CHEBI:16810"/>
        <dbReference type="ChEBI" id="CHEBI:29985"/>
        <dbReference type="ChEBI" id="CHEBI:57766"/>
        <dbReference type="ChEBI" id="CHEBI:57980"/>
        <dbReference type="EC" id="2.6.1.9"/>
    </reaction>
</comment>
<dbReference type="InterPro" id="IPR015424">
    <property type="entry name" value="PyrdxlP-dep_Trfase"/>
</dbReference>
<dbReference type="InterPro" id="IPR004839">
    <property type="entry name" value="Aminotransferase_I/II_large"/>
</dbReference>
<dbReference type="EC" id="2.6.1.9" evidence="9"/>
<dbReference type="Gene3D" id="3.90.1150.10">
    <property type="entry name" value="Aspartate Aminotransferase, domain 1"/>
    <property type="match status" value="1"/>
</dbReference>
<evidence type="ECO:0000256" key="9">
    <source>
        <dbReference type="HAMAP-Rule" id="MF_01023"/>
    </source>
</evidence>
<feature type="domain" description="Aminotransferase class I/classII large" evidence="10">
    <location>
        <begin position="48"/>
        <end position="377"/>
    </location>
</feature>
<evidence type="ECO:0000259" key="10">
    <source>
        <dbReference type="Pfam" id="PF00155"/>
    </source>
</evidence>
<gene>
    <name evidence="9 11" type="primary">hisC</name>
    <name evidence="11" type="ORF">GCM10022229_11210</name>
</gene>
<comment type="cofactor">
    <cofactor evidence="1 9">
        <name>pyridoxal 5'-phosphate</name>
        <dbReference type="ChEBI" id="CHEBI:597326"/>
    </cofactor>
</comment>
<dbReference type="HAMAP" id="MF_01023">
    <property type="entry name" value="HisC_aminotrans_2"/>
    <property type="match status" value="1"/>
</dbReference>
<evidence type="ECO:0000256" key="8">
    <source>
        <dbReference type="ARBA" id="ARBA00047481"/>
    </source>
</evidence>
<evidence type="ECO:0000256" key="6">
    <source>
        <dbReference type="ARBA" id="ARBA00022679"/>
    </source>
</evidence>
<evidence type="ECO:0000256" key="2">
    <source>
        <dbReference type="ARBA" id="ARBA00005011"/>
    </source>
</evidence>
<dbReference type="SUPFAM" id="SSF53383">
    <property type="entry name" value="PLP-dependent transferases"/>
    <property type="match status" value="1"/>
</dbReference>
<evidence type="ECO:0000256" key="3">
    <source>
        <dbReference type="ARBA" id="ARBA00007970"/>
    </source>
</evidence>
<dbReference type="PANTHER" id="PTHR43643:SF3">
    <property type="entry name" value="HISTIDINOL-PHOSPHATE AMINOTRANSFERASE"/>
    <property type="match status" value="1"/>
</dbReference>
<dbReference type="Gene3D" id="3.40.640.10">
    <property type="entry name" value="Type I PLP-dependent aspartate aminotransferase-like (Major domain)"/>
    <property type="match status" value="1"/>
</dbReference>
<dbReference type="Pfam" id="PF00155">
    <property type="entry name" value="Aminotran_1_2"/>
    <property type="match status" value="1"/>
</dbReference>
<dbReference type="CDD" id="cd00609">
    <property type="entry name" value="AAT_like"/>
    <property type="match status" value="1"/>
</dbReference>
<dbReference type="PANTHER" id="PTHR43643">
    <property type="entry name" value="HISTIDINOL-PHOSPHATE AMINOTRANSFERASE 2"/>
    <property type="match status" value="1"/>
</dbReference>
<comment type="caution">
    <text evidence="11">The sequence shown here is derived from an EMBL/GenBank/DDBJ whole genome shotgun (WGS) entry which is preliminary data.</text>
</comment>
<organism evidence="11 12">
    <name type="scientific">Luteimonas lutimaris</name>
    <dbReference type="NCBI Taxonomy" id="698645"/>
    <lineage>
        <taxon>Bacteria</taxon>
        <taxon>Pseudomonadati</taxon>
        <taxon>Pseudomonadota</taxon>
        <taxon>Gammaproteobacteria</taxon>
        <taxon>Lysobacterales</taxon>
        <taxon>Lysobacteraceae</taxon>
        <taxon>Luteimonas</taxon>
    </lineage>
</organism>
<comment type="pathway">
    <text evidence="2 9">Amino-acid biosynthesis; L-histidine biosynthesis; L-histidine from 5-phospho-alpha-D-ribose 1-diphosphate: step 7/9.</text>
</comment>
<evidence type="ECO:0000256" key="5">
    <source>
        <dbReference type="ARBA" id="ARBA00022576"/>
    </source>
</evidence>
<dbReference type="NCBIfam" id="TIGR01141">
    <property type="entry name" value="hisC"/>
    <property type="match status" value="1"/>
</dbReference>